<feature type="compositionally biased region" description="Low complexity" evidence="3">
    <location>
        <begin position="877"/>
        <end position="892"/>
    </location>
</feature>
<sequence length="2528" mass="271040">MQDAATSSPSSRVGVPATPGEESAGEEERERRGGDQEETVREEESDGEEERGQRTGKEARQACGQRRATGDNADGDEKGERSGEVERRREEGAADARGNLEHAHLAEFARGNVFRRQHSGRSKEKIRREIRAYGSLELHTEIHTPEEGAVLAGLQSRQGDEVELPYGAVRRAASCPVPLEDTCYASLLDETPEEVSSSEEEGQNQRGEERKDDVQARRKRQRLCREDNEGQREETERKGGDTEQDGDGSSGGEGGGEEGEEAGEYGEEGEQIWDFWGGEGPSEEDLHLLELLVGEGIRKPKRERKKRRKPREKDERDGAVSLELREESTTEEDQQRKSTSSGRPLSSAYASDELDHLLARAAAGEIQDEVFVIKKKTLVLSFGKNTYGQRGFPLKRHSAPVVVELPALREQQAATSVPPSSLTAHAPSSPLAGPSSAQAFKPATVSRVFCGRSHSAALTEDGCVLLWGNNAAGQLGRGGFAGDEEEAGGGSSGLRPPGLSARPERRARFEPPPHYSRRTPRQHGRDKETDSHEEARVGRGTESTTADGSQLRDDHSALSVSSLWSPAGSAATRSASSASSAVSSPASRTSSSPAAPRRGFMGRENGRWEEPRGGGAEAGKARDRLLASSLSFASSSTLSSLRGANRNPSPSKGEAGQQEAGREHEGEEPGAKEREDKEQGPRDRTGAYPERVRGRAIKPASSQPHSTVPKTEEKDERIEEERPNIAGLAGKERTGVARGLPDPASPEPLNSAGDGAQCSPSRDSFEDVNPSPGPAACRQDFSPRLRRSSSCPRLSAAGLPDAALEFGQTSVPSPSSAACGPLASSSGQASAGRRRPPWYKRLFGKCDTSSPPVSRETGERGRERENDGDVPRWRMQSTPPSVADASPASSASRGVRQVLDFFTGRGRGRNASQRRSSSTPVASGQIWEGGPATPQMLASRALTEASLRRSAKRGKPSPPGRDFEWKPVLVREFGTVYRVIDVALGGEHSMFLCQDGSLWLCGSNLDGQLGLLAKRTRQPITFAGRPRRMPLGDAFDWPEYRRIASPVAFIAAGYKHSALIDAKDRLWMWGNNRFGQCGMDPGTTASVVMLPWRVRFPQKGISVVQIALGKYHSLCLTEDGQVFVWGRGRFGVLGAGLPKQTIKRSWLFARRQSLEPLFVCTPQPLRALCSVHVTRIASGDSHCAAVGVARLSRNAYAEVALLQLQEQGAAYRDYVLGEMKKRSAQYIASSSLGHLAGRAFLLGASPAIYGSEPRLSLPFRSRPVDGFFFSSRGRRQPNPTRGDTGPTGSGVSLATRRTGDRRRGGEPGRDEAAWPQLGGSSSAHLPPRTRAALYTPRGRRRSLLMLMSPAQRYRARLFHETKRDSWSRGGTETDDELRLSDLERRRRWGFPEGVGEPYGTERGSAAHRGGDQLFLWGKGTEGELGCNTLRNQYSPVELPFVLSSSRPCYIQVHEVALGGDFTLTVAASYSTSFMIRDPVPSPSPREGAAATRTLLDIYRGKPSVFSAPFPSGGAVHARRQSFVSWSTDTESRLASPKSPASPSSGSLHSAVSPSPGHAVLASPPPEDTARRLAESRSLDWGGSGRFAGQWGTIPEGAGSEEDENEGTKRTDESERKAGESKEAPLWVGSSESGLTQKTNSGAQEASVPTADIASSRTGCAAGSGASRAEVALGDEARVELGGDGAGGAGAAGKEEPAKVLCHGRREERENSEQSPGEGEGDTSHRTDTLAATEACQMKEEKSNPDAEAPGFGRGGVCPSAPTRRRPQASPGNSDGEEDTAWKWEGDKRDEAGDASLRRDAEQASPKQAPESLPVLSVAPPPSEDPPLPKSLCEFPPRHTDRDRYLSSSSLSPASPSSKSASSSPYLTPGSPATSQRGSVFQLVPSIGGRSSVPFLCVSSFYSPSDRFLFSPSQAAATSVWRPLADSKRASTWSRGSVVSSGGSAGGGDAFLSAIARAVDPHLPLQLYVWGSNRGNQLPLEPEEPQPTFLVPHRVNLLSLVDATILARRTPSLCLRSSGRGAAGRDRRAAPRVVPREIGAGHLRAAGKSVGSDKVHETRETDRAREDAPVGAVGTEGREGETRRQAPAEHAQSDTLDRPAGARDSSGPVETAPLEGRRQRETGLGGTRSPNRTCLQGEEAAEGRRETASSRAGEAERRQSEQADGDTQLRNEGDQREDKPREERDHPILHDTTRRGGRAEPGTGAEDAQSVRSNSVSRERKNGGGKGEVADPTEKGRATSQSNEMAQAFEERSRLREAHPSERTFRARETVSSSSDDENLFSSAEKPAPVSPGNRKDVSALESPRTRCPHSVSPSSSRDHGLEKQSVPRPGAQEALLRILNALDAGRSEGNKSPVETDKTNASNLCSCPAPCPEHGTCTLLRGDPQGSTGYDCCSRIEQRDRAIKLRTAASAALAYKLSSARRSCRGSGTPDLLWALPSLAGRHSSGGAVGIGGEAKTMARRRKIYVAGGGVWRAICSVKIKSVAAGQEHSLIVVEVEYLEAHKTAVNDVSGSPQAPRVQDAPSGFQNA</sequence>
<dbReference type="PANTHER" id="PTHR22870:SF408">
    <property type="entry name" value="OS09G0560450 PROTEIN"/>
    <property type="match status" value="1"/>
</dbReference>
<feature type="region of interest" description="Disordered" evidence="3">
    <location>
        <begin position="1527"/>
        <end position="1666"/>
    </location>
</feature>
<feature type="compositionally biased region" description="Low complexity" evidence="3">
    <location>
        <begin position="424"/>
        <end position="437"/>
    </location>
</feature>
<feature type="region of interest" description="Disordered" evidence="3">
    <location>
        <begin position="1268"/>
        <end position="1336"/>
    </location>
</feature>
<feature type="region of interest" description="Disordered" evidence="3">
    <location>
        <begin position="1679"/>
        <end position="1876"/>
    </location>
</feature>
<feature type="compositionally biased region" description="Basic and acidic residues" evidence="3">
    <location>
        <begin position="1835"/>
        <end position="1844"/>
    </location>
</feature>
<feature type="region of interest" description="Disordered" evidence="3">
    <location>
        <begin position="185"/>
        <end position="281"/>
    </location>
</feature>
<protein>
    <submittedName>
        <fullName evidence="4">Regulator of chromosome condensation RCC1 (Precursor), related</fullName>
    </submittedName>
</protein>
<feature type="region of interest" description="Disordered" evidence="3">
    <location>
        <begin position="478"/>
        <end position="932"/>
    </location>
</feature>
<feature type="compositionally biased region" description="Basic and acidic residues" evidence="3">
    <location>
        <begin position="1692"/>
        <end position="1711"/>
    </location>
</feature>
<feature type="compositionally biased region" description="Basic and acidic residues" evidence="3">
    <location>
        <begin position="2050"/>
        <end position="2067"/>
    </location>
</feature>
<feature type="compositionally biased region" description="Basic and acidic residues" evidence="3">
    <location>
        <begin position="856"/>
        <end position="872"/>
    </location>
</feature>
<feature type="compositionally biased region" description="Gly residues" evidence="3">
    <location>
        <begin position="1681"/>
        <end position="1690"/>
    </location>
</feature>
<evidence type="ECO:0000256" key="3">
    <source>
        <dbReference type="SAM" id="MobiDB-lite"/>
    </source>
</evidence>
<dbReference type="Gene3D" id="2.130.10.30">
    <property type="entry name" value="Regulator of chromosome condensation 1/beta-lactamase-inhibitor protein II"/>
    <property type="match status" value="2"/>
</dbReference>
<feature type="region of interest" description="Disordered" evidence="3">
    <location>
        <begin position="2014"/>
        <end position="2329"/>
    </location>
</feature>
<feature type="compositionally biased region" description="Basic and acidic residues" evidence="3">
    <location>
        <begin position="75"/>
        <end position="103"/>
    </location>
</feature>
<feature type="compositionally biased region" description="Basic and acidic residues" evidence="3">
    <location>
        <begin position="523"/>
        <end position="539"/>
    </location>
</feature>
<feature type="compositionally biased region" description="Polar residues" evidence="3">
    <location>
        <begin position="807"/>
        <end position="816"/>
    </location>
</feature>
<feature type="compositionally biased region" description="Polar residues" evidence="3">
    <location>
        <begin position="700"/>
        <end position="709"/>
    </location>
</feature>
<feature type="compositionally biased region" description="Basic and acidic residues" evidence="3">
    <location>
        <begin position="2248"/>
        <end position="2268"/>
    </location>
</feature>
<feature type="repeat" description="RCC1" evidence="2">
    <location>
        <begin position="1064"/>
        <end position="1119"/>
    </location>
</feature>
<feature type="compositionally biased region" description="Low complexity" evidence="3">
    <location>
        <begin position="1845"/>
        <end position="1864"/>
    </location>
</feature>
<feature type="compositionally biased region" description="Acidic residues" evidence="3">
    <location>
        <begin position="190"/>
        <end position="202"/>
    </location>
</feature>
<feature type="compositionally biased region" description="Polar residues" evidence="3">
    <location>
        <begin position="1629"/>
        <end position="1643"/>
    </location>
</feature>
<keyword evidence="1" id="KW-0677">Repeat</keyword>
<evidence type="ECO:0000256" key="2">
    <source>
        <dbReference type="PROSITE-ProRule" id="PRU00235"/>
    </source>
</evidence>
<name>A0A0F7UM03_NEOCL</name>
<evidence type="ECO:0000313" key="4">
    <source>
        <dbReference type="EMBL" id="CEL70016.1"/>
    </source>
</evidence>
<feature type="compositionally biased region" description="Low complexity" evidence="3">
    <location>
        <begin position="565"/>
        <end position="599"/>
    </location>
</feature>
<feature type="compositionally biased region" description="Basic and acidic residues" evidence="3">
    <location>
        <begin position="26"/>
        <end position="39"/>
    </location>
</feature>
<feature type="region of interest" description="Disordered" evidence="3">
    <location>
        <begin position="412"/>
        <end position="437"/>
    </location>
</feature>
<feature type="repeat" description="RCC1" evidence="2">
    <location>
        <begin position="1120"/>
        <end position="1189"/>
    </location>
</feature>
<feature type="compositionally biased region" description="Basic and acidic residues" evidence="3">
    <location>
        <begin position="50"/>
        <end position="60"/>
    </location>
</feature>
<accession>A0A0F7UM03</accession>
<feature type="compositionally biased region" description="Basic and acidic residues" evidence="3">
    <location>
        <begin position="2075"/>
        <end position="2100"/>
    </location>
</feature>
<dbReference type="InterPro" id="IPR000408">
    <property type="entry name" value="Reg_chr_condens"/>
</dbReference>
<feature type="compositionally biased region" description="Low complexity" evidence="3">
    <location>
        <begin position="626"/>
        <end position="641"/>
    </location>
</feature>
<reference evidence="4" key="1">
    <citation type="journal article" date="2015" name="PLoS ONE">
        <title>Comprehensive Evaluation of Toxoplasma gondii VEG and Neospora caninum LIV Genomes with Tachyzoite Stage Transcriptome and Proteome Defines Novel Transcript Features.</title>
        <authorList>
            <person name="Ramaprasad A."/>
            <person name="Mourier T."/>
            <person name="Naeem R."/>
            <person name="Malas T.B."/>
            <person name="Moussa E."/>
            <person name="Panigrahi A."/>
            <person name="Vermont S.J."/>
            <person name="Otto T.D."/>
            <person name="Wastling J."/>
            <person name="Pain A."/>
        </authorList>
    </citation>
    <scope>NUCLEOTIDE SEQUENCE</scope>
    <source>
        <strain evidence="4">Liverpool</strain>
    </source>
</reference>
<feature type="compositionally biased region" description="Basic and acidic residues" evidence="3">
    <location>
        <begin position="1567"/>
        <end position="1577"/>
    </location>
</feature>
<feature type="compositionally biased region" description="Basic and acidic residues" evidence="3">
    <location>
        <begin position="311"/>
        <end position="336"/>
    </location>
</feature>
<feature type="compositionally biased region" description="Basic and acidic residues" evidence="3">
    <location>
        <begin position="2140"/>
        <end position="2197"/>
    </location>
</feature>
<feature type="compositionally biased region" description="Low complexity" evidence="3">
    <location>
        <begin position="1534"/>
        <end position="1555"/>
    </location>
</feature>
<dbReference type="PANTHER" id="PTHR22870">
    <property type="entry name" value="REGULATOR OF CHROMOSOME CONDENSATION"/>
    <property type="match status" value="1"/>
</dbReference>
<feature type="compositionally biased region" description="Basic residues" evidence="3">
    <location>
        <begin position="301"/>
        <end position="310"/>
    </location>
</feature>
<gene>
    <name evidence="4" type="ORF">BN1204_057080</name>
</gene>
<feature type="compositionally biased region" description="Basic and acidic residues" evidence="3">
    <location>
        <begin position="1605"/>
        <end position="1622"/>
    </location>
</feature>
<feature type="compositionally biased region" description="Basic and acidic residues" evidence="3">
    <location>
        <begin position="1779"/>
        <end position="1801"/>
    </location>
</feature>
<dbReference type="InterPro" id="IPR009091">
    <property type="entry name" value="RCC1/BLIP-II"/>
</dbReference>
<feature type="compositionally biased region" description="Basic and acidic residues" evidence="3">
    <location>
        <begin position="710"/>
        <end position="723"/>
    </location>
</feature>
<feature type="compositionally biased region" description="Basic and acidic residues" evidence="3">
    <location>
        <begin position="1297"/>
        <end position="1312"/>
    </location>
</feature>
<dbReference type="PROSITE" id="PS50012">
    <property type="entry name" value="RCC1_3"/>
    <property type="match status" value="4"/>
</dbReference>
<feature type="compositionally biased region" description="Polar residues" evidence="3">
    <location>
        <begin position="412"/>
        <end position="423"/>
    </location>
</feature>
<feature type="compositionally biased region" description="Polar residues" evidence="3">
    <location>
        <begin position="910"/>
        <end position="922"/>
    </location>
</feature>
<feature type="compositionally biased region" description="Basic and acidic residues" evidence="3">
    <location>
        <begin position="660"/>
        <end position="693"/>
    </location>
</feature>
<feature type="compositionally biased region" description="Acidic residues" evidence="3">
    <location>
        <begin position="255"/>
        <end position="271"/>
    </location>
</feature>
<feature type="compositionally biased region" description="Basic and acidic residues" evidence="3">
    <location>
        <begin position="206"/>
        <end position="216"/>
    </location>
</feature>
<feature type="region of interest" description="Disordered" evidence="3">
    <location>
        <begin position="1"/>
        <end position="103"/>
    </location>
</feature>
<proteinExistence type="predicted"/>
<dbReference type="InterPro" id="IPR051210">
    <property type="entry name" value="Ub_ligase/GEF_domain"/>
</dbReference>
<feature type="repeat" description="RCC1" evidence="2">
    <location>
        <begin position="1411"/>
        <end position="1468"/>
    </location>
</feature>
<dbReference type="SUPFAM" id="SSF50985">
    <property type="entry name" value="RCC1/BLIP-II"/>
    <property type="match status" value="2"/>
</dbReference>
<feature type="compositionally biased region" description="Basic and acidic residues" evidence="3">
    <location>
        <begin position="223"/>
        <end position="241"/>
    </location>
</feature>
<dbReference type="Pfam" id="PF00415">
    <property type="entry name" value="RCC1"/>
    <property type="match status" value="3"/>
</dbReference>
<feature type="compositionally biased region" description="Polar residues" evidence="3">
    <location>
        <begin position="1"/>
        <end position="11"/>
    </location>
</feature>
<organism evidence="4">
    <name type="scientific">Neospora caninum (strain Liverpool)</name>
    <dbReference type="NCBI Taxonomy" id="572307"/>
    <lineage>
        <taxon>Eukaryota</taxon>
        <taxon>Sar</taxon>
        <taxon>Alveolata</taxon>
        <taxon>Apicomplexa</taxon>
        <taxon>Conoidasida</taxon>
        <taxon>Coccidia</taxon>
        <taxon>Eucoccidiorida</taxon>
        <taxon>Eimeriorina</taxon>
        <taxon>Sarcocystidae</taxon>
        <taxon>Neospora</taxon>
    </lineage>
</organism>
<feature type="region of interest" description="Disordered" evidence="3">
    <location>
        <begin position="2508"/>
        <end position="2528"/>
    </location>
</feature>
<feature type="compositionally biased region" description="Acidic residues" evidence="3">
    <location>
        <begin position="40"/>
        <end position="49"/>
    </location>
</feature>
<feature type="compositionally biased region" description="Basic and acidic residues" evidence="3">
    <location>
        <begin position="2216"/>
        <end position="2236"/>
    </location>
</feature>
<feature type="compositionally biased region" description="Pro residues" evidence="3">
    <location>
        <begin position="1818"/>
        <end position="1828"/>
    </location>
</feature>
<evidence type="ECO:0000256" key="1">
    <source>
        <dbReference type="ARBA" id="ARBA00022737"/>
    </source>
</evidence>
<dbReference type="EMBL" id="LN714486">
    <property type="protein sequence ID" value="CEL70016.1"/>
    <property type="molecule type" value="Genomic_DNA"/>
</dbReference>
<feature type="repeat" description="RCC1" evidence="2">
    <location>
        <begin position="996"/>
        <end position="1063"/>
    </location>
</feature>
<feature type="region of interest" description="Disordered" evidence="3">
    <location>
        <begin position="301"/>
        <end position="347"/>
    </location>
</feature>
<dbReference type="Pfam" id="PF13540">
    <property type="entry name" value="RCC1_2"/>
    <property type="match status" value="2"/>
</dbReference>
<feature type="compositionally biased region" description="Basic and acidic residues" evidence="3">
    <location>
        <begin position="502"/>
        <end position="511"/>
    </location>
</feature>